<feature type="transmembrane region" description="Helical" evidence="2">
    <location>
        <begin position="154"/>
        <end position="176"/>
    </location>
</feature>
<keyword evidence="2" id="KW-1133">Transmembrane helix</keyword>
<evidence type="ECO:0000256" key="2">
    <source>
        <dbReference type="SAM" id="Phobius"/>
    </source>
</evidence>
<keyword evidence="2" id="KW-0472">Membrane</keyword>
<evidence type="ECO:0000313" key="3">
    <source>
        <dbReference type="EnsemblPlants" id="OGLUM01G07100.3"/>
    </source>
</evidence>
<keyword evidence="4" id="KW-1185">Reference proteome</keyword>
<proteinExistence type="predicted"/>
<organism evidence="3">
    <name type="scientific">Oryza glumipatula</name>
    <dbReference type="NCBI Taxonomy" id="40148"/>
    <lineage>
        <taxon>Eukaryota</taxon>
        <taxon>Viridiplantae</taxon>
        <taxon>Streptophyta</taxon>
        <taxon>Embryophyta</taxon>
        <taxon>Tracheophyta</taxon>
        <taxon>Spermatophyta</taxon>
        <taxon>Magnoliopsida</taxon>
        <taxon>Liliopsida</taxon>
        <taxon>Poales</taxon>
        <taxon>Poaceae</taxon>
        <taxon>BOP clade</taxon>
        <taxon>Oryzoideae</taxon>
        <taxon>Oryzeae</taxon>
        <taxon>Oryzinae</taxon>
        <taxon>Oryza</taxon>
    </lineage>
</organism>
<dbReference type="AlphaFoldDB" id="A0A0D9Y4Q2"/>
<evidence type="ECO:0000256" key="1">
    <source>
        <dbReference type="SAM" id="MobiDB-lite"/>
    </source>
</evidence>
<dbReference type="HOGENOM" id="CLU_1263260_0_0_1"/>
<reference evidence="3" key="2">
    <citation type="submission" date="2015-04" db="UniProtKB">
        <authorList>
            <consortium name="EnsemblPlants"/>
        </authorList>
    </citation>
    <scope>IDENTIFICATION</scope>
</reference>
<feature type="transmembrane region" description="Helical" evidence="2">
    <location>
        <begin position="84"/>
        <end position="106"/>
    </location>
</feature>
<protein>
    <submittedName>
        <fullName evidence="3">Uncharacterized protein</fullName>
    </submittedName>
</protein>
<feature type="transmembrane region" description="Helical" evidence="2">
    <location>
        <begin position="112"/>
        <end position="133"/>
    </location>
</feature>
<dbReference type="EnsemblPlants" id="OGLUM01G07100.3">
    <property type="protein sequence ID" value="OGLUM01G07100.3"/>
    <property type="gene ID" value="OGLUM01G07100"/>
</dbReference>
<dbReference type="Proteomes" id="UP000026961">
    <property type="component" value="Chromosome 1"/>
</dbReference>
<reference evidence="3" key="3">
    <citation type="submission" date="2018-05" db="EMBL/GenBank/DDBJ databases">
        <title>OgluRS3 (Oryza glumaepatula Reference Sequence Version 3).</title>
        <authorList>
            <person name="Zhang J."/>
            <person name="Kudrna D."/>
            <person name="Lee S."/>
            <person name="Talag J."/>
            <person name="Welchert J."/>
            <person name="Wing R.A."/>
        </authorList>
    </citation>
    <scope>NUCLEOTIDE SEQUENCE [LARGE SCALE GENOMIC DNA]</scope>
</reference>
<evidence type="ECO:0000313" key="4">
    <source>
        <dbReference type="Proteomes" id="UP000026961"/>
    </source>
</evidence>
<reference evidence="3" key="1">
    <citation type="submission" date="2013-08" db="EMBL/GenBank/DDBJ databases">
        <title>Oryza genome evolution.</title>
        <authorList>
            <person name="Wing R.A."/>
            <person name="Panaud O."/>
            <person name="Oliveira A.C."/>
        </authorList>
    </citation>
    <scope>NUCLEOTIDE SEQUENCE</scope>
</reference>
<dbReference type="Gramene" id="OGLUM01G07100.3">
    <property type="protein sequence ID" value="OGLUM01G07100.3"/>
    <property type="gene ID" value="OGLUM01G07100"/>
</dbReference>
<name>A0A0D9Y4Q2_9ORYZ</name>
<sequence length="219" mass="24624">MRASAGRTEEKKKKRRKPPFPAAEEVSVSGGGVVPMADGPATDPRFAATTEQKRTRSDIGSAHLQRCMQFAVAEMSQVNTMPCLPVLCLPSSGCFFNFITCFIFYRAALNSLWLQLQGSCVVQLGLKTGVWGFRLKILTMMEWMTIPFYAIERFRWSVLLVAFFIRLFILLTSYLYQILNCSNFKCLSQKTPAGLLTVWFACIIGINQTLASIKKHSEL</sequence>
<keyword evidence="2" id="KW-0812">Transmembrane</keyword>
<accession>A0A0D9Y4Q2</accession>
<feature type="region of interest" description="Disordered" evidence="1">
    <location>
        <begin position="1"/>
        <end position="43"/>
    </location>
</feature>
<feature type="transmembrane region" description="Helical" evidence="2">
    <location>
        <begin position="196"/>
        <end position="213"/>
    </location>
</feature>